<name>A0ABP1PQ84_9HEXA</name>
<evidence type="ECO:0000313" key="2">
    <source>
        <dbReference type="EMBL" id="CAL8069235.1"/>
    </source>
</evidence>
<organism evidence="2 3">
    <name type="scientific">Orchesella dallaii</name>
    <dbReference type="NCBI Taxonomy" id="48710"/>
    <lineage>
        <taxon>Eukaryota</taxon>
        <taxon>Metazoa</taxon>
        <taxon>Ecdysozoa</taxon>
        <taxon>Arthropoda</taxon>
        <taxon>Hexapoda</taxon>
        <taxon>Collembola</taxon>
        <taxon>Entomobryomorpha</taxon>
        <taxon>Entomobryoidea</taxon>
        <taxon>Orchesellidae</taxon>
        <taxon>Orchesellinae</taxon>
        <taxon>Orchesella</taxon>
    </lineage>
</organism>
<evidence type="ECO:0000313" key="3">
    <source>
        <dbReference type="Proteomes" id="UP001642540"/>
    </source>
</evidence>
<sequence length="1391" mass="159745">MTVFKEVMRVYSAEIELELNGDKMYRFIGKRSEFNKPIIGPLPKIACQRPTTTTARTTTTTAKSTRSTTAKSTGPTTFKPPRSTTRRITSSETTITEITTDITTTLSPYIRCKTPDCNIVRKNLHDSTAELFTSFYESIMDTCMCFERDMKNNFTDKKYTFGGLHYGLPIPESQLAPTDPLFNDCLQFYFDPETRCLIFILEECNVAQIESFVLEEFQMLALGSRDSVSSSAFPFGRFELVDSLGNCGNLINDKAPKPRRALRLPNKSEACPQRSYSFIDFGMIPGKGPIFERLKPYPSLVLQGNSSRGVNIVKSLVYALRFSTDYNFGRVIPSKRMRYINFALQIVSLLNLKNTPPQRKYQSISMKTPIMDINYNESDPTDTEVFITDIRRKTNQTHELSYFQLHEDVHDELFYRGNSCPVVMRKYPKPIVVVKAHEETCYCFSSPRSPSPDTPPMQLSEFLEDVVTQTPYPLPISEDCFIISFNKSPKDLCHTDPDFRVARVMFSFGLTCAGEEGLEIRDMIVQANNRMGYPVGSWTAIDVDSSGLGVKCAEQLKEHDPNVALGKQWTIREVKHVYQFHCPDVDIGSHSSIEDARMETFLQRERPHMLFYNHNLTLHAINNDKNFGFCAWWEFHSPEQYIHGHPEDFYFDFQFVVTANINHIPSGKNYVVAFRGPKAGFNMKTCDVDNIDDPKEVLMDKNYYNEKVNEHKQLCIEVLVYRDRFEDGLCGCFIGTYEHNSGPSFNTHRIQISEYNETDPIKEEIEILQQCLQVQMLPGRRHNNYEIYVNYKLKNAAPCIKDHWFYEVVFQVINNNGLPMGNWDAELVTGGTGCKTANELGEAEISLHKCHQSRVHAENGLYKAPSDNVDVLHFKNRWKDEHFQDLCVRWKYPREYANINKGDPTKFPANLQIYVQAQVYRKSSKRFLTSPTFSSKKMKFTEAGTFDTRSLISKLPIEHENDYLNFLATDFDQGPINYCIPYPQPPEYASSTCRMFHATPHPMKHSVRDLDNPKDLLALPYIRDNCFSFNAYPGNEPLSMHLNFRQEKTNGNCDVEKGIHFAVTAYNELGFPIGRIYPGKGLTHYNHPRVPSNDRRFCGAEDIAVTEETILPVDDESCPFFGDDSRNLTFSTIKEFYKQEASVDQLPNMIGFGTDPRAPPRGICFHWIYDSQKAPQSTPEFIQFYFEFFVPFDEENLNDGKHYVMRSKKFQMNYIAGNPIPPVPNPVKKCHDEATSQGSFFEPLPIPTEFWSQWHDYNIYPDKMLYRRCLEEYRVFGTCKTSLKGKPLLPVINPIVIVPGGDGDNNEDYKYRHYNSTKVIYDGCIASKLCFAPISDSRKADPSSDCIVDMTCEMVWALGKQPIRRQDAYLPTPDDDEIVVEIYGKRFKSSS</sequence>
<feature type="compositionally biased region" description="Low complexity" evidence="1">
    <location>
        <begin position="51"/>
        <end position="73"/>
    </location>
</feature>
<gene>
    <name evidence="2" type="ORF">ODALV1_LOCUS667</name>
</gene>
<keyword evidence="3" id="KW-1185">Reference proteome</keyword>
<evidence type="ECO:0000256" key="1">
    <source>
        <dbReference type="SAM" id="MobiDB-lite"/>
    </source>
</evidence>
<dbReference type="Proteomes" id="UP001642540">
    <property type="component" value="Unassembled WGS sequence"/>
</dbReference>
<feature type="region of interest" description="Disordered" evidence="1">
    <location>
        <begin position="50"/>
        <end position="85"/>
    </location>
</feature>
<proteinExistence type="predicted"/>
<protein>
    <submittedName>
        <fullName evidence="2">Uncharacterized protein</fullName>
    </submittedName>
</protein>
<reference evidence="2 3" key="1">
    <citation type="submission" date="2024-08" db="EMBL/GenBank/DDBJ databases">
        <authorList>
            <person name="Cucini C."/>
            <person name="Frati F."/>
        </authorList>
    </citation>
    <scope>NUCLEOTIDE SEQUENCE [LARGE SCALE GENOMIC DNA]</scope>
</reference>
<dbReference type="EMBL" id="CAXLJM020000004">
    <property type="protein sequence ID" value="CAL8069235.1"/>
    <property type="molecule type" value="Genomic_DNA"/>
</dbReference>
<accession>A0ABP1PQ84</accession>
<comment type="caution">
    <text evidence="2">The sequence shown here is derived from an EMBL/GenBank/DDBJ whole genome shotgun (WGS) entry which is preliminary data.</text>
</comment>